<organism evidence="6 7">
    <name type="scientific">Alterirhizorhabdus solaris</name>
    <dbReference type="NCBI Taxonomy" id="2529389"/>
    <lineage>
        <taxon>Bacteria</taxon>
        <taxon>Pseudomonadati</taxon>
        <taxon>Pseudomonadota</taxon>
        <taxon>Alphaproteobacteria</taxon>
        <taxon>Sphingomonadales</taxon>
        <taxon>Rhizorhabdaceae</taxon>
        <taxon>Alterirhizorhabdus</taxon>
    </lineage>
</organism>
<keyword evidence="1" id="KW-0805">Transcription regulation</keyword>
<dbReference type="InterPro" id="IPR001647">
    <property type="entry name" value="HTH_TetR"/>
</dbReference>
<dbReference type="Proteomes" id="UP000318681">
    <property type="component" value="Unassembled WGS sequence"/>
</dbReference>
<sequence>MTLPAADLPRIATRGRPSKEEAALLRKRIIDAALTTFRQHGYAGASIDGVARAAGVSRTTVYALYCDKPTLFAETIDAKIVISDLSRWVAFDDRDPEIVLRETLIALNRTYYRQPNFEVLRLCIAEADRFPELFEQVCTLLGTALVGLTAYLERLHAAGRLTIHDPGRAAILFNMLALGSLKPFLISGERLSPDDRGGHLDLALHLMLHGCLGPPPAPAAPTE</sequence>
<dbReference type="PRINTS" id="PR00455">
    <property type="entry name" value="HTHTETR"/>
</dbReference>
<dbReference type="AlphaFoldDB" id="A0A558R6P1"/>
<dbReference type="SUPFAM" id="SSF48498">
    <property type="entry name" value="Tetracyclin repressor-like, C-terminal domain"/>
    <property type="match status" value="1"/>
</dbReference>
<dbReference type="OrthoDB" id="7186128at2"/>
<dbReference type="SUPFAM" id="SSF46689">
    <property type="entry name" value="Homeodomain-like"/>
    <property type="match status" value="1"/>
</dbReference>
<dbReference type="EMBL" id="VNIM01000025">
    <property type="protein sequence ID" value="TVV75050.1"/>
    <property type="molecule type" value="Genomic_DNA"/>
</dbReference>
<dbReference type="PROSITE" id="PS50977">
    <property type="entry name" value="HTH_TETR_2"/>
    <property type="match status" value="1"/>
</dbReference>
<dbReference type="InterPro" id="IPR050109">
    <property type="entry name" value="HTH-type_TetR-like_transc_reg"/>
</dbReference>
<accession>A0A558R6P1</accession>
<dbReference type="GO" id="GO:0003700">
    <property type="term" value="F:DNA-binding transcription factor activity"/>
    <property type="evidence" value="ECO:0007669"/>
    <property type="project" value="TreeGrafter"/>
</dbReference>
<keyword evidence="7" id="KW-1185">Reference proteome</keyword>
<keyword evidence="3" id="KW-0804">Transcription</keyword>
<dbReference type="Pfam" id="PF14246">
    <property type="entry name" value="TetR_C_7"/>
    <property type="match status" value="1"/>
</dbReference>
<dbReference type="GO" id="GO:0000976">
    <property type="term" value="F:transcription cis-regulatory region binding"/>
    <property type="evidence" value="ECO:0007669"/>
    <property type="project" value="TreeGrafter"/>
</dbReference>
<gene>
    <name evidence="6" type="ORF">FOY91_08185</name>
</gene>
<proteinExistence type="predicted"/>
<evidence type="ECO:0000256" key="1">
    <source>
        <dbReference type="ARBA" id="ARBA00023015"/>
    </source>
</evidence>
<dbReference type="Pfam" id="PF00440">
    <property type="entry name" value="TetR_N"/>
    <property type="match status" value="1"/>
</dbReference>
<dbReference type="InterPro" id="IPR009057">
    <property type="entry name" value="Homeodomain-like_sf"/>
</dbReference>
<comment type="caution">
    <text evidence="6">The sequence shown here is derived from an EMBL/GenBank/DDBJ whole genome shotgun (WGS) entry which is preliminary data.</text>
</comment>
<dbReference type="PANTHER" id="PTHR30055">
    <property type="entry name" value="HTH-TYPE TRANSCRIPTIONAL REGULATOR RUTR"/>
    <property type="match status" value="1"/>
</dbReference>
<dbReference type="PANTHER" id="PTHR30055:SF234">
    <property type="entry name" value="HTH-TYPE TRANSCRIPTIONAL REGULATOR BETI"/>
    <property type="match status" value="1"/>
</dbReference>
<keyword evidence="2 4" id="KW-0238">DNA-binding</keyword>
<feature type="DNA-binding region" description="H-T-H motif" evidence="4">
    <location>
        <begin position="46"/>
        <end position="65"/>
    </location>
</feature>
<dbReference type="InterPro" id="IPR036271">
    <property type="entry name" value="Tet_transcr_reg_TetR-rel_C_sf"/>
</dbReference>
<evidence type="ECO:0000256" key="4">
    <source>
        <dbReference type="PROSITE-ProRule" id="PRU00335"/>
    </source>
</evidence>
<reference evidence="6 7" key="1">
    <citation type="submission" date="2019-07" db="EMBL/GenBank/DDBJ databases">
        <title>Sphingomonas solaris sp. nov., isolated from a solar panel from Boston, Massachusetts.</title>
        <authorList>
            <person name="Tanner K."/>
            <person name="Pascual J."/>
            <person name="Mancuso C."/>
            <person name="Pereto J."/>
            <person name="Khalil A."/>
            <person name="Vilanova C."/>
        </authorList>
    </citation>
    <scope>NUCLEOTIDE SEQUENCE [LARGE SCALE GENOMIC DNA]</scope>
    <source>
        <strain evidence="6 7">R4DWN</strain>
    </source>
</reference>
<evidence type="ECO:0000256" key="2">
    <source>
        <dbReference type="ARBA" id="ARBA00023125"/>
    </source>
</evidence>
<evidence type="ECO:0000259" key="5">
    <source>
        <dbReference type="PROSITE" id="PS50977"/>
    </source>
</evidence>
<name>A0A558R6P1_9SPHN</name>
<protein>
    <submittedName>
        <fullName evidence="6">TetR/AcrR family transcriptional regulator</fullName>
    </submittedName>
</protein>
<dbReference type="Gene3D" id="1.10.357.10">
    <property type="entry name" value="Tetracycline Repressor, domain 2"/>
    <property type="match status" value="1"/>
</dbReference>
<evidence type="ECO:0000256" key="3">
    <source>
        <dbReference type="ARBA" id="ARBA00023163"/>
    </source>
</evidence>
<evidence type="ECO:0000313" key="6">
    <source>
        <dbReference type="EMBL" id="TVV75050.1"/>
    </source>
</evidence>
<dbReference type="InterPro" id="IPR039536">
    <property type="entry name" value="TetR_C_Proteobacteria"/>
</dbReference>
<feature type="domain" description="HTH tetR-type" evidence="5">
    <location>
        <begin position="23"/>
        <end position="83"/>
    </location>
</feature>
<evidence type="ECO:0000313" key="7">
    <source>
        <dbReference type="Proteomes" id="UP000318681"/>
    </source>
</evidence>